<dbReference type="AlphaFoldDB" id="A0A1R1Y3W2"/>
<gene>
    <name evidence="1" type="ORF">AYI70_g3332</name>
</gene>
<organism evidence="1 2">
    <name type="scientific">Smittium culicis</name>
    <dbReference type="NCBI Taxonomy" id="133412"/>
    <lineage>
        <taxon>Eukaryota</taxon>
        <taxon>Fungi</taxon>
        <taxon>Fungi incertae sedis</taxon>
        <taxon>Zoopagomycota</taxon>
        <taxon>Kickxellomycotina</taxon>
        <taxon>Harpellomycetes</taxon>
        <taxon>Harpellales</taxon>
        <taxon>Legeriomycetaceae</taxon>
        <taxon>Smittium</taxon>
    </lineage>
</organism>
<comment type="caution">
    <text evidence="1">The sequence shown here is derived from an EMBL/GenBank/DDBJ whole genome shotgun (WGS) entry which is preliminary data.</text>
</comment>
<dbReference type="Proteomes" id="UP000187283">
    <property type="component" value="Unassembled WGS sequence"/>
</dbReference>
<evidence type="ECO:0000313" key="2">
    <source>
        <dbReference type="Proteomes" id="UP000187283"/>
    </source>
</evidence>
<reference evidence="1 2" key="1">
    <citation type="submission" date="2017-01" db="EMBL/GenBank/DDBJ databases">
        <authorList>
            <person name="Mah S.A."/>
            <person name="Swanson W.J."/>
            <person name="Moy G.W."/>
            <person name="Vacquier V.D."/>
        </authorList>
    </citation>
    <scope>NUCLEOTIDE SEQUENCE [LARGE SCALE GENOMIC DNA]</scope>
    <source>
        <strain evidence="1 2">GSMNP</strain>
    </source>
</reference>
<protein>
    <submittedName>
        <fullName evidence="1">Uncharacterized protein</fullName>
    </submittedName>
</protein>
<dbReference type="EMBL" id="LSSN01000946">
    <property type="protein sequence ID" value="OMJ21667.1"/>
    <property type="molecule type" value="Genomic_DNA"/>
</dbReference>
<evidence type="ECO:0000313" key="1">
    <source>
        <dbReference type="EMBL" id="OMJ21667.1"/>
    </source>
</evidence>
<feature type="non-terminal residue" evidence="1">
    <location>
        <position position="1"/>
    </location>
</feature>
<name>A0A1R1Y3W2_9FUNG</name>
<accession>A0A1R1Y3W2</accession>
<proteinExistence type="predicted"/>
<dbReference type="OrthoDB" id="2123547at2759"/>
<keyword evidence="2" id="KW-1185">Reference proteome</keyword>
<sequence length="213" mass="23376">GGAAADECWGQAGVAVLRVHGAEQRCWGQVEACEEVVLADVYPAPAPAEREDDVGVAEQEPVLEVPRRPDQGAARQIQVQDVPNILCVQPAELAYIETHQLFGAIPHYDIELGSWAYSSLVLACINSGMEEGFVRAVETSTEAVEKSIESGTNALNYEAASKLVEEFTKRNDSENAKVYVDYIVKYNLKPSPSYHVAFDENGKTIFKEFEPKN</sequence>